<dbReference type="Pfam" id="PF02668">
    <property type="entry name" value="TauD"/>
    <property type="match status" value="1"/>
</dbReference>
<dbReference type="InterPro" id="IPR003819">
    <property type="entry name" value="TauD/TfdA-like"/>
</dbReference>
<evidence type="ECO:0000259" key="2">
    <source>
        <dbReference type="Pfam" id="PF00248"/>
    </source>
</evidence>
<dbReference type="Gene3D" id="3.20.20.100">
    <property type="entry name" value="NADP-dependent oxidoreductase domain"/>
    <property type="match status" value="1"/>
</dbReference>
<sequence>MEYTGGAAVRKMIVGPRGLQVVTTNESPPSEPIPFHHELAQTPDPPEHICFYCAENSCEGGATPIARSDWAYEMLAREFPDFLAKLNGGVRYVKVAPSEDDPGSALGRSWRSMFGVESKEEAEAAMRKQGYEWEWLENQDLRVTSPPLEATRAASNGNTAFFNQIIAAATGWVDKRNDPTKAVVFAADGSPLPRDVVGAVDAWLRSNQFAREWRPGDFMIVDNTVACHARQPFDNEGVRRIYASISRGPKSVLPGGGGGGGTHLALSSGDLLPSVGLGCWKLRDAEEVVYEAIKAGCRLIDSACDYGNEQETGRGIKRAIEEGLCRREDLFVVSKLWNSFHARVEEGLSKTLEDLQLEYLDLYLIHFPIAQKYVPVSTRYPPEWVYDPAAKFPRMELARGVTYEQTWRGMERLHARGLAKNIGCCNINTAHLHQVLQYAKVKPAVLQVEMHPRNAQSRLLRFARERGVQVMAFSNLGSASYVELDMATPEDSLLSHPVVLAIAKSRDKTPAQILLRWGVQRGTAVIPKSSKPHRLRENLALFDFELSSDQVDQIDALNQNKRYNDPGHFCDLAFNTFCPIYD</sequence>
<evidence type="ECO:0000313" key="5">
    <source>
        <dbReference type="Proteomes" id="UP001230188"/>
    </source>
</evidence>
<dbReference type="PRINTS" id="PR00069">
    <property type="entry name" value="ALDKETRDTASE"/>
</dbReference>
<feature type="domain" description="NADP-dependent oxidoreductase" evidence="2">
    <location>
        <begin position="283"/>
        <end position="558"/>
    </location>
</feature>
<keyword evidence="5" id="KW-1185">Reference proteome</keyword>
<name>A0AAD7XL04_9STRA</name>
<dbReference type="InterPro" id="IPR036812">
    <property type="entry name" value="NAD(P)_OxRdtase_dom_sf"/>
</dbReference>
<protein>
    <submittedName>
        <fullName evidence="4">Uncharacterized protein</fullName>
    </submittedName>
</protein>
<dbReference type="EMBL" id="JAQMWT010000345">
    <property type="protein sequence ID" value="KAJ8603672.1"/>
    <property type="molecule type" value="Genomic_DNA"/>
</dbReference>
<keyword evidence="1" id="KW-0560">Oxidoreductase</keyword>
<proteinExistence type="predicted"/>
<dbReference type="PANTHER" id="PTHR11732">
    <property type="entry name" value="ALDO/KETO REDUCTASE"/>
    <property type="match status" value="1"/>
</dbReference>
<accession>A0AAD7XL04</accession>
<comment type="caution">
    <text evidence="4">The sequence shown here is derived from an EMBL/GenBank/DDBJ whole genome shotgun (WGS) entry which is preliminary data.</text>
</comment>
<dbReference type="Pfam" id="PF00248">
    <property type="entry name" value="Aldo_ket_red"/>
    <property type="match status" value="1"/>
</dbReference>
<dbReference type="Gene3D" id="3.60.130.10">
    <property type="entry name" value="Clavaminate synthase-like"/>
    <property type="match status" value="1"/>
</dbReference>
<dbReference type="SUPFAM" id="SSF51197">
    <property type="entry name" value="Clavaminate synthase-like"/>
    <property type="match status" value="1"/>
</dbReference>
<feature type="domain" description="TauD/TfdA-like" evidence="3">
    <location>
        <begin position="30"/>
        <end position="240"/>
    </location>
</feature>
<dbReference type="InterPro" id="IPR020471">
    <property type="entry name" value="AKR"/>
</dbReference>
<dbReference type="Proteomes" id="UP001230188">
    <property type="component" value="Unassembled WGS sequence"/>
</dbReference>
<dbReference type="FunFam" id="3.20.20.100:FF:000002">
    <property type="entry name" value="2,5-diketo-D-gluconic acid reductase A"/>
    <property type="match status" value="1"/>
</dbReference>
<reference evidence="4" key="1">
    <citation type="submission" date="2023-01" db="EMBL/GenBank/DDBJ databases">
        <title>Metagenome sequencing of chrysophaentin producing Chrysophaeum taylorii.</title>
        <authorList>
            <person name="Davison J."/>
            <person name="Bewley C."/>
        </authorList>
    </citation>
    <scope>NUCLEOTIDE SEQUENCE</scope>
    <source>
        <strain evidence="4">NIES-1699</strain>
    </source>
</reference>
<dbReference type="InterPro" id="IPR018170">
    <property type="entry name" value="Aldo/ket_reductase_CS"/>
</dbReference>
<dbReference type="SUPFAM" id="SSF51430">
    <property type="entry name" value="NAD(P)-linked oxidoreductase"/>
    <property type="match status" value="1"/>
</dbReference>
<dbReference type="InterPro" id="IPR023210">
    <property type="entry name" value="NADP_OxRdtase_dom"/>
</dbReference>
<evidence type="ECO:0000313" key="4">
    <source>
        <dbReference type="EMBL" id="KAJ8603672.1"/>
    </source>
</evidence>
<dbReference type="AlphaFoldDB" id="A0AAD7XL04"/>
<gene>
    <name evidence="4" type="ORF">CTAYLR_010030</name>
</gene>
<dbReference type="GO" id="GO:0016616">
    <property type="term" value="F:oxidoreductase activity, acting on the CH-OH group of donors, NAD or NADP as acceptor"/>
    <property type="evidence" value="ECO:0007669"/>
    <property type="project" value="UniProtKB-ARBA"/>
</dbReference>
<evidence type="ECO:0000259" key="3">
    <source>
        <dbReference type="Pfam" id="PF02668"/>
    </source>
</evidence>
<dbReference type="PROSITE" id="PS00063">
    <property type="entry name" value="ALDOKETO_REDUCTASE_3"/>
    <property type="match status" value="1"/>
</dbReference>
<evidence type="ECO:0000256" key="1">
    <source>
        <dbReference type="ARBA" id="ARBA00023002"/>
    </source>
</evidence>
<dbReference type="InterPro" id="IPR042098">
    <property type="entry name" value="TauD-like_sf"/>
</dbReference>
<organism evidence="4 5">
    <name type="scientific">Chrysophaeum taylorii</name>
    <dbReference type="NCBI Taxonomy" id="2483200"/>
    <lineage>
        <taxon>Eukaryota</taxon>
        <taxon>Sar</taxon>
        <taxon>Stramenopiles</taxon>
        <taxon>Ochrophyta</taxon>
        <taxon>Pelagophyceae</taxon>
        <taxon>Pelagomonadales</taxon>
        <taxon>Pelagomonadaceae</taxon>
        <taxon>Chrysophaeum</taxon>
    </lineage>
</organism>